<protein>
    <submittedName>
        <fullName evidence="3">Accessory gland protein Acp29AB-like</fullName>
    </submittedName>
</protein>
<evidence type="ECO:0000259" key="2">
    <source>
        <dbReference type="PROSITE" id="PS50041"/>
    </source>
</evidence>
<dbReference type="PANTHER" id="PTHR22803">
    <property type="entry name" value="MANNOSE, PHOSPHOLIPASE, LECTIN RECEPTOR RELATED"/>
    <property type="match status" value="1"/>
</dbReference>
<gene>
    <name evidence="3" type="primary">LOC108048546</name>
</gene>
<organism evidence="3">
    <name type="scientific">Drosophila rhopaloa</name>
    <name type="common">Fruit fly</name>
    <dbReference type="NCBI Taxonomy" id="1041015"/>
    <lineage>
        <taxon>Eukaryota</taxon>
        <taxon>Metazoa</taxon>
        <taxon>Ecdysozoa</taxon>
        <taxon>Arthropoda</taxon>
        <taxon>Hexapoda</taxon>
        <taxon>Insecta</taxon>
        <taxon>Pterygota</taxon>
        <taxon>Neoptera</taxon>
        <taxon>Endopterygota</taxon>
        <taxon>Diptera</taxon>
        <taxon>Brachycera</taxon>
        <taxon>Muscomorpha</taxon>
        <taxon>Ephydroidea</taxon>
        <taxon>Drosophilidae</taxon>
        <taxon>Drosophila</taxon>
        <taxon>Sophophora</taxon>
    </lineage>
</organism>
<feature type="chain" id="PRO_5027535250" evidence="1">
    <location>
        <begin position="20"/>
        <end position="211"/>
    </location>
</feature>
<sequence length="211" mass="23991">MIKLANIFFIALIAASVNGSVSNSFNVPLTKTLCDDSCKRTLQPMLDLISAQQNRLSACKQNYTNAEQVRIDGQLEDLRINIEKFSPTFEKIGSRFFYIEKRSRQNWFSAANICRQKGGYLASIQSAEEFALILPRLNEDVAFWLDINDWSNQGEYISTSSGQEAPFLKWQEFQPSSMENSQRCVSVIEGNMRVESCGSKNYFICQSDCEN</sequence>
<dbReference type="OrthoDB" id="7357196at2759"/>
<evidence type="ECO:0000256" key="1">
    <source>
        <dbReference type="SAM" id="SignalP"/>
    </source>
</evidence>
<dbReference type="RefSeq" id="XP_016984775.1">
    <property type="nucleotide sequence ID" value="XM_017129286.1"/>
</dbReference>
<proteinExistence type="predicted"/>
<feature type="signal peptide" evidence="1">
    <location>
        <begin position="1"/>
        <end position="19"/>
    </location>
</feature>
<feature type="domain" description="C-type lectin" evidence="2">
    <location>
        <begin position="92"/>
        <end position="206"/>
    </location>
</feature>
<dbReference type="SUPFAM" id="SSF56436">
    <property type="entry name" value="C-type lectin-like"/>
    <property type="match status" value="1"/>
</dbReference>
<dbReference type="PROSITE" id="PS50041">
    <property type="entry name" value="C_TYPE_LECTIN_2"/>
    <property type="match status" value="1"/>
</dbReference>
<evidence type="ECO:0000313" key="3">
    <source>
        <dbReference type="RefSeq" id="XP_016984775.1"/>
    </source>
</evidence>
<name>A0A6P4F2Y6_DRORH</name>
<dbReference type="Pfam" id="PF00059">
    <property type="entry name" value="Lectin_C"/>
    <property type="match status" value="1"/>
</dbReference>
<dbReference type="InterPro" id="IPR016186">
    <property type="entry name" value="C-type_lectin-like/link_sf"/>
</dbReference>
<dbReference type="InterPro" id="IPR001304">
    <property type="entry name" value="C-type_lectin-like"/>
</dbReference>
<reference evidence="3" key="1">
    <citation type="submission" date="2025-08" db="UniProtKB">
        <authorList>
            <consortium name="RefSeq"/>
        </authorList>
    </citation>
    <scope>IDENTIFICATION</scope>
</reference>
<dbReference type="InterPro" id="IPR050111">
    <property type="entry name" value="C-type_lectin/snaclec_domain"/>
</dbReference>
<keyword evidence="1" id="KW-0732">Signal</keyword>
<dbReference type="InterPro" id="IPR016187">
    <property type="entry name" value="CTDL_fold"/>
</dbReference>
<dbReference type="Gene3D" id="3.10.100.10">
    <property type="entry name" value="Mannose-Binding Protein A, subunit A"/>
    <property type="match status" value="1"/>
</dbReference>
<dbReference type="AlphaFoldDB" id="A0A6P4F2Y6"/>
<accession>A0A6P4F2Y6</accession>
<dbReference type="SMART" id="SM00034">
    <property type="entry name" value="CLECT"/>
    <property type="match status" value="1"/>
</dbReference>
<dbReference type="CDD" id="cd00037">
    <property type="entry name" value="CLECT"/>
    <property type="match status" value="1"/>
</dbReference>